<comment type="subcellular location">
    <subcellularLocation>
        <location evidence="1">Membrane</location>
    </subcellularLocation>
</comment>
<dbReference type="AlphaFoldDB" id="A0A2A4B880"/>
<dbReference type="Proteomes" id="UP000218366">
    <property type="component" value="Unassembled WGS sequence"/>
</dbReference>
<sequence length="308" mass="33869">MASHSTASRDAARRAEAAAGLATRLTMPELVRLWARIALMALLVLSHVPMHYLWRLLRLPSPWPRWFLGRVAWVAGARVEKIGTPLRRDVFYVSNHLSWIDILALGGASGTAFVAKAELASSPLVGWLAGLNRTVYVKRENRLGVAEQINQLRDALADNWAITIFPEGTTTDGRSLLPFKTPMLRVLEPPPPGVMVQPVLLDYGAVGEEIGWIGAEGGVNNARRILARPGSFRLKVHFLEPFFPADFPGRKAIAAESRRRIETALVAALGQPLRPFAHDVAPVRYAVERGAPPLPDETPRVAEADDLR</sequence>
<dbReference type="RefSeq" id="WP_096342547.1">
    <property type="nucleotide sequence ID" value="NZ_NWMW01000001.1"/>
</dbReference>
<evidence type="ECO:0000313" key="12">
    <source>
        <dbReference type="Proteomes" id="UP000218366"/>
    </source>
</evidence>
<keyword evidence="5" id="KW-0443">Lipid metabolism</keyword>
<dbReference type="EMBL" id="NWMW01000001">
    <property type="protein sequence ID" value="PCD04152.1"/>
    <property type="molecule type" value="Genomic_DNA"/>
</dbReference>
<evidence type="ECO:0000313" key="11">
    <source>
        <dbReference type="EMBL" id="PCD04152.1"/>
    </source>
</evidence>
<evidence type="ECO:0000256" key="3">
    <source>
        <dbReference type="ARBA" id="ARBA00022692"/>
    </source>
</evidence>
<dbReference type="PANTHER" id="PTHR23063:SF52">
    <property type="entry name" value="LYSOPHOSPHATIDYLCHOLINE ACYLTRANSFERASE"/>
    <property type="match status" value="1"/>
</dbReference>
<dbReference type="SUPFAM" id="SSF69593">
    <property type="entry name" value="Glycerol-3-phosphate (1)-acyltransferase"/>
    <property type="match status" value="1"/>
</dbReference>
<evidence type="ECO:0000259" key="10">
    <source>
        <dbReference type="SMART" id="SM00563"/>
    </source>
</evidence>
<keyword evidence="3 9" id="KW-0812">Transmembrane</keyword>
<keyword evidence="12" id="KW-1185">Reference proteome</keyword>
<keyword evidence="7 11" id="KW-0012">Acyltransferase</keyword>
<dbReference type="Pfam" id="PF01553">
    <property type="entry name" value="Acyltransferase"/>
    <property type="match status" value="1"/>
</dbReference>
<dbReference type="GO" id="GO:0006629">
    <property type="term" value="P:lipid metabolic process"/>
    <property type="evidence" value="ECO:0007669"/>
    <property type="project" value="UniProtKB-KW"/>
</dbReference>
<organism evidence="11 12">
    <name type="scientific">Sphingomonas spermidinifaciens</name>
    <dbReference type="NCBI Taxonomy" id="1141889"/>
    <lineage>
        <taxon>Bacteria</taxon>
        <taxon>Pseudomonadati</taxon>
        <taxon>Pseudomonadota</taxon>
        <taxon>Alphaproteobacteria</taxon>
        <taxon>Sphingomonadales</taxon>
        <taxon>Sphingomonadaceae</taxon>
        <taxon>Sphingomonas</taxon>
    </lineage>
</organism>
<dbReference type="CDD" id="cd07989">
    <property type="entry name" value="LPLAT_AGPAT-like"/>
    <property type="match status" value="1"/>
</dbReference>
<evidence type="ECO:0000256" key="1">
    <source>
        <dbReference type="ARBA" id="ARBA00004370"/>
    </source>
</evidence>
<dbReference type="PANTHER" id="PTHR23063">
    <property type="entry name" value="PHOSPHOLIPID ACYLTRANSFERASE"/>
    <property type="match status" value="1"/>
</dbReference>
<name>A0A2A4B880_9SPHN</name>
<evidence type="ECO:0000256" key="2">
    <source>
        <dbReference type="ARBA" id="ARBA00022679"/>
    </source>
</evidence>
<dbReference type="GO" id="GO:0016746">
    <property type="term" value="F:acyltransferase activity"/>
    <property type="evidence" value="ECO:0007669"/>
    <property type="project" value="UniProtKB-KW"/>
</dbReference>
<evidence type="ECO:0000256" key="6">
    <source>
        <dbReference type="ARBA" id="ARBA00023136"/>
    </source>
</evidence>
<reference evidence="11 12" key="1">
    <citation type="submission" date="2017-09" db="EMBL/GenBank/DDBJ databases">
        <title>Sphingomonas spermidinifaciens 9NM-10, whole genome shotgun sequence.</title>
        <authorList>
            <person name="Feng G."/>
            <person name="Zhu H."/>
        </authorList>
    </citation>
    <scope>NUCLEOTIDE SEQUENCE [LARGE SCALE GENOMIC DNA]</scope>
    <source>
        <strain evidence="11 12">9NM-10</strain>
    </source>
</reference>
<evidence type="ECO:0000256" key="5">
    <source>
        <dbReference type="ARBA" id="ARBA00023098"/>
    </source>
</evidence>
<dbReference type="OrthoDB" id="9806880at2"/>
<keyword evidence="4 9" id="KW-1133">Transmembrane helix</keyword>
<evidence type="ECO:0000256" key="7">
    <source>
        <dbReference type="ARBA" id="ARBA00023315"/>
    </source>
</evidence>
<dbReference type="SMART" id="SM00563">
    <property type="entry name" value="PlsC"/>
    <property type="match status" value="1"/>
</dbReference>
<dbReference type="GO" id="GO:0016020">
    <property type="term" value="C:membrane"/>
    <property type="evidence" value="ECO:0007669"/>
    <property type="project" value="UniProtKB-SubCell"/>
</dbReference>
<keyword evidence="6 9" id="KW-0472">Membrane</keyword>
<evidence type="ECO:0000256" key="9">
    <source>
        <dbReference type="SAM" id="Phobius"/>
    </source>
</evidence>
<keyword evidence="2 11" id="KW-0808">Transferase</keyword>
<proteinExistence type="predicted"/>
<feature type="domain" description="Phospholipid/glycerol acyltransferase" evidence="10">
    <location>
        <begin position="90"/>
        <end position="204"/>
    </location>
</feature>
<evidence type="ECO:0000256" key="4">
    <source>
        <dbReference type="ARBA" id="ARBA00022989"/>
    </source>
</evidence>
<dbReference type="InterPro" id="IPR002123">
    <property type="entry name" value="Plipid/glycerol_acylTrfase"/>
</dbReference>
<gene>
    <name evidence="11" type="ORF">COC42_07595</name>
</gene>
<evidence type="ECO:0000256" key="8">
    <source>
        <dbReference type="SAM" id="MobiDB-lite"/>
    </source>
</evidence>
<feature type="region of interest" description="Disordered" evidence="8">
    <location>
        <begin position="288"/>
        <end position="308"/>
    </location>
</feature>
<accession>A0A2A4B880</accession>
<feature type="transmembrane region" description="Helical" evidence="9">
    <location>
        <begin position="33"/>
        <end position="54"/>
    </location>
</feature>
<feature type="compositionally biased region" description="Basic and acidic residues" evidence="8">
    <location>
        <begin position="297"/>
        <end position="308"/>
    </location>
</feature>
<protein>
    <submittedName>
        <fullName evidence="11">1-acyl-sn-glycerol-3-phosphate acyltransferase</fullName>
    </submittedName>
</protein>
<comment type="caution">
    <text evidence="11">The sequence shown here is derived from an EMBL/GenBank/DDBJ whole genome shotgun (WGS) entry which is preliminary data.</text>
</comment>